<feature type="compositionally biased region" description="Low complexity" evidence="16">
    <location>
        <begin position="336"/>
        <end position="347"/>
    </location>
</feature>
<evidence type="ECO:0000256" key="15">
    <source>
        <dbReference type="RuleBase" id="RU003357"/>
    </source>
</evidence>
<keyword evidence="10 15" id="KW-0798">TonB box</keyword>
<evidence type="ECO:0000313" key="21">
    <source>
        <dbReference type="Proteomes" id="UP001410394"/>
    </source>
</evidence>
<feature type="domain" description="TonB-dependent receptor plug" evidence="19">
    <location>
        <begin position="50"/>
        <end position="148"/>
    </location>
</feature>
<keyword evidence="6 14" id="KW-0812">Transmembrane</keyword>
<evidence type="ECO:0000256" key="16">
    <source>
        <dbReference type="SAM" id="MobiDB-lite"/>
    </source>
</evidence>
<feature type="region of interest" description="Disordered" evidence="16">
    <location>
        <begin position="335"/>
        <end position="357"/>
    </location>
</feature>
<dbReference type="PROSITE" id="PS52016">
    <property type="entry name" value="TONB_DEPENDENT_REC_3"/>
    <property type="match status" value="1"/>
</dbReference>
<dbReference type="InterPro" id="IPR039426">
    <property type="entry name" value="TonB-dep_rcpt-like"/>
</dbReference>
<dbReference type="InterPro" id="IPR012910">
    <property type="entry name" value="Plug_dom"/>
</dbReference>
<name>A0ABU9YZD3_9RHOO</name>
<keyword evidence="5" id="KW-0410">Iron transport</keyword>
<feature type="chain" id="PRO_5046985772" evidence="17">
    <location>
        <begin position="25"/>
        <end position="770"/>
    </location>
</feature>
<keyword evidence="8" id="KW-0408">Iron</keyword>
<evidence type="ECO:0000256" key="8">
    <source>
        <dbReference type="ARBA" id="ARBA00023004"/>
    </source>
</evidence>
<keyword evidence="21" id="KW-1185">Reference proteome</keyword>
<keyword evidence="9" id="KW-0406">Ion transport</keyword>
<evidence type="ECO:0000256" key="12">
    <source>
        <dbReference type="ARBA" id="ARBA00023170"/>
    </source>
</evidence>
<dbReference type="PANTHER" id="PTHR32552">
    <property type="entry name" value="FERRICHROME IRON RECEPTOR-RELATED"/>
    <property type="match status" value="1"/>
</dbReference>
<dbReference type="SUPFAM" id="SSF56935">
    <property type="entry name" value="Porins"/>
    <property type="match status" value="1"/>
</dbReference>
<comment type="similarity">
    <text evidence="2 14 15">Belongs to the TonB-dependent receptor family.</text>
</comment>
<dbReference type="InterPro" id="IPR037066">
    <property type="entry name" value="Plug_dom_sf"/>
</dbReference>
<dbReference type="InterPro" id="IPR000531">
    <property type="entry name" value="Beta-barrel_TonB"/>
</dbReference>
<dbReference type="Proteomes" id="UP001410394">
    <property type="component" value="Unassembled WGS sequence"/>
</dbReference>
<evidence type="ECO:0000256" key="10">
    <source>
        <dbReference type="ARBA" id="ARBA00023077"/>
    </source>
</evidence>
<evidence type="ECO:0000256" key="6">
    <source>
        <dbReference type="ARBA" id="ARBA00022692"/>
    </source>
</evidence>
<keyword evidence="3 14" id="KW-0813">Transport</keyword>
<reference evidence="20 21" key="1">
    <citation type="journal article" date="2018" name="Int. J. Syst. Evol. Microbiol.">
        <title>Uliginosibacterium sediminicola sp. nov., isolated from freshwater sediment.</title>
        <authorList>
            <person name="Hwang W.M."/>
            <person name="Kim S.M."/>
            <person name="Kang K."/>
            <person name="Ahn T.Y."/>
        </authorList>
    </citation>
    <scope>NUCLEOTIDE SEQUENCE [LARGE SCALE GENOMIC DNA]</scope>
    <source>
        <strain evidence="20 21">M1-21</strain>
    </source>
</reference>
<feature type="signal peptide" evidence="17">
    <location>
        <begin position="1"/>
        <end position="24"/>
    </location>
</feature>
<evidence type="ECO:0000256" key="13">
    <source>
        <dbReference type="ARBA" id="ARBA00023237"/>
    </source>
</evidence>
<evidence type="ECO:0000256" key="11">
    <source>
        <dbReference type="ARBA" id="ARBA00023136"/>
    </source>
</evidence>
<keyword evidence="11 14" id="KW-0472">Membrane</keyword>
<evidence type="ECO:0000259" key="19">
    <source>
        <dbReference type="Pfam" id="PF07715"/>
    </source>
</evidence>
<evidence type="ECO:0000256" key="2">
    <source>
        <dbReference type="ARBA" id="ARBA00009810"/>
    </source>
</evidence>
<feature type="domain" description="TonB-dependent receptor-like beta-barrel" evidence="18">
    <location>
        <begin position="257"/>
        <end position="730"/>
    </location>
</feature>
<dbReference type="EMBL" id="JBDIVE010000005">
    <property type="protein sequence ID" value="MEN3069105.1"/>
    <property type="molecule type" value="Genomic_DNA"/>
</dbReference>
<organism evidence="20 21">
    <name type="scientific">Uliginosibacterium sediminicola</name>
    <dbReference type="NCBI Taxonomy" id="2024550"/>
    <lineage>
        <taxon>Bacteria</taxon>
        <taxon>Pseudomonadati</taxon>
        <taxon>Pseudomonadota</taxon>
        <taxon>Betaproteobacteria</taxon>
        <taxon>Rhodocyclales</taxon>
        <taxon>Zoogloeaceae</taxon>
        <taxon>Uliginosibacterium</taxon>
    </lineage>
</organism>
<comment type="caution">
    <text evidence="20">The sequence shown here is derived from an EMBL/GenBank/DDBJ whole genome shotgun (WGS) entry which is preliminary data.</text>
</comment>
<evidence type="ECO:0000259" key="18">
    <source>
        <dbReference type="Pfam" id="PF00593"/>
    </source>
</evidence>
<dbReference type="RefSeq" id="WP_345919872.1">
    <property type="nucleotide sequence ID" value="NZ_JBDIVE010000005.1"/>
</dbReference>
<evidence type="ECO:0000256" key="7">
    <source>
        <dbReference type="ARBA" id="ARBA00022729"/>
    </source>
</evidence>
<dbReference type="InterPro" id="IPR036942">
    <property type="entry name" value="Beta-barrel_TonB_sf"/>
</dbReference>
<evidence type="ECO:0000256" key="14">
    <source>
        <dbReference type="PROSITE-ProRule" id="PRU01360"/>
    </source>
</evidence>
<evidence type="ECO:0000256" key="3">
    <source>
        <dbReference type="ARBA" id="ARBA00022448"/>
    </source>
</evidence>
<comment type="subcellular location">
    <subcellularLocation>
        <location evidence="1 14">Cell outer membrane</location>
        <topology evidence="1 14">Multi-pass membrane protein</topology>
    </subcellularLocation>
</comment>
<proteinExistence type="inferred from homology"/>
<dbReference type="PANTHER" id="PTHR32552:SF89">
    <property type="entry name" value="CATECHOLATE SIDEROPHORE RECEPTOR FIU"/>
    <property type="match status" value="1"/>
</dbReference>
<keyword evidence="13 14" id="KW-0998">Cell outer membrane</keyword>
<sequence>MRTHTLKPLTLAVLTVLATGFAHAQQSSDVGKITVTGEGDKLGAGLIIDEDTPKAKSTVTRAQLEKTRPTSNAFQALNMQAGVNAMSVDATGLWGGALRVRGFDSDQMGFTVDGAPVNDSGSFAVYPMELTDQENLCEIFVTQGGTDTEAPHVGASGGNIGMQSCGPEAKRRFRVSQSIGQHDFLRTFLRYDTGKIGNFSGFISYSKTSTDKWRGEGEAQREHVDGKMEYDLGKGSKASMGLLYNWMMNHNFMRTTPATYGLVGNGYTYDYSARQFSSGTTPNSNYYDYNRNPFKNFLITPKLALQLNTSTRLDIEPYYWYGYGGSTGQYSLKEGTSSTSTSASASTLVHGGIPDMNKDGDKSDTFYAIRESLTETNRPGITTKITKIYDNHKIMAGIWAERAKHRQTQPYTYLGTDGSFNAWMHQDILQMADGSPIQGRDWLTYTNAHSVFAQDTIDLLDSRLQVTPALAWKEVRRDFQNFPNIGSSGSYSGNYYYRIQQSYRQFQPSLTSSYTLNDRTQVFGGVTRNFKTPGNFSFGNLAINATSTAPVTVKQETAWNYELGTRYRGDWYKASITAFYVNFKNRIASSFDPDAGITHDWNVGDSTIKGLELEAGTNPWRGLSFFGSLSYTKSTIDTNMLASATTYYATAGKQMPDTPKHMMSASAQYATGPMLFNLAAKYTGKRYMSMVNDTELKGYTLLDFNAAWKIAENINGTFKNPTLRLNVSNLTNQKYYISSLGSGSNISISGAASVYTGEPRFTSMTFQVDY</sequence>
<evidence type="ECO:0000313" key="20">
    <source>
        <dbReference type="EMBL" id="MEN3069105.1"/>
    </source>
</evidence>
<evidence type="ECO:0000256" key="9">
    <source>
        <dbReference type="ARBA" id="ARBA00023065"/>
    </source>
</evidence>
<dbReference type="Gene3D" id="2.40.170.20">
    <property type="entry name" value="TonB-dependent receptor, beta-barrel domain"/>
    <property type="match status" value="1"/>
</dbReference>
<evidence type="ECO:0000256" key="4">
    <source>
        <dbReference type="ARBA" id="ARBA00022452"/>
    </source>
</evidence>
<evidence type="ECO:0000256" key="17">
    <source>
        <dbReference type="SAM" id="SignalP"/>
    </source>
</evidence>
<keyword evidence="7 17" id="KW-0732">Signal</keyword>
<gene>
    <name evidence="20" type="ORF">ABDB84_11495</name>
</gene>
<keyword evidence="4 14" id="KW-1134">Transmembrane beta strand</keyword>
<protein>
    <submittedName>
        <fullName evidence="20">TonB-dependent receptor</fullName>
    </submittedName>
</protein>
<dbReference type="Gene3D" id="2.170.130.10">
    <property type="entry name" value="TonB-dependent receptor, plug domain"/>
    <property type="match status" value="1"/>
</dbReference>
<dbReference type="Pfam" id="PF00593">
    <property type="entry name" value="TonB_dep_Rec_b-barrel"/>
    <property type="match status" value="1"/>
</dbReference>
<dbReference type="Pfam" id="PF07715">
    <property type="entry name" value="Plug"/>
    <property type="match status" value="1"/>
</dbReference>
<evidence type="ECO:0000256" key="5">
    <source>
        <dbReference type="ARBA" id="ARBA00022496"/>
    </source>
</evidence>
<keyword evidence="12 20" id="KW-0675">Receptor</keyword>
<accession>A0ABU9YZD3</accession>
<evidence type="ECO:0000256" key="1">
    <source>
        <dbReference type="ARBA" id="ARBA00004571"/>
    </source>
</evidence>